<feature type="non-terminal residue" evidence="2">
    <location>
        <position position="137"/>
    </location>
</feature>
<gene>
    <name evidence="2" type="ORF">NDU88_004770</name>
</gene>
<evidence type="ECO:0000313" key="2">
    <source>
        <dbReference type="EMBL" id="KAJ1126362.1"/>
    </source>
</evidence>
<name>A0AAV7PGN3_PLEWA</name>
<feature type="compositionally biased region" description="Basic residues" evidence="1">
    <location>
        <begin position="112"/>
        <end position="121"/>
    </location>
</feature>
<proteinExistence type="predicted"/>
<organism evidence="2 3">
    <name type="scientific">Pleurodeles waltl</name>
    <name type="common">Iberian ribbed newt</name>
    <dbReference type="NCBI Taxonomy" id="8319"/>
    <lineage>
        <taxon>Eukaryota</taxon>
        <taxon>Metazoa</taxon>
        <taxon>Chordata</taxon>
        <taxon>Craniata</taxon>
        <taxon>Vertebrata</taxon>
        <taxon>Euteleostomi</taxon>
        <taxon>Amphibia</taxon>
        <taxon>Batrachia</taxon>
        <taxon>Caudata</taxon>
        <taxon>Salamandroidea</taxon>
        <taxon>Salamandridae</taxon>
        <taxon>Pleurodelinae</taxon>
        <taxon>Pleurodeles</taxon>
    </lineage>
</organism>
<dbReference type="AlphaFoldDB" id="A0AAV7PGN3"/>
<dbReference type="Proteomes" id="UP001066276">
    <property type="component" value="Chromosome 7"/>
</dbReference>
<comment type="caution">
    <text evidence="2">The sequence shown here is derived from an EMBL/GenBank/DDBJ whole genome shotgun (WGS) entry which is preliminary data.</text>
</comment>
<feature type="non-terminal residue" evidence="2">
    <location>
        <position position="1"/>
    </location>
</feature>
<sequence>ASLLERQQPRNNKCQCNTRLKGRDRCQQGTRGGCNKQTKNKIPTLPHEVPRTEPPGHGATKIQGKWNPVTPPVNNRIAGRETGVPRTKKRDTKTSAYAKKEKRGTRTEKGKGPSRPRKQNHGRACDRKLPTTGSCPK</sequence>
<evidence type="ECO:0000256" key="1">
    <source>
        <dbReference type="SAM" id="MobiDB-lite"/>
    </source>
</evidence>
<keyword evidence="3" id="KW-1185">Reference proteome</keyword>
<feature type="region of interest" description="Disordered" evidence="1">
    <location>
        <begin position="24"/>
        <end position="137"/>
    </location>
</feature>
<evidence type="ECO:0000313" key="3">
    <source>
        <dbReference type="Proteomes" id="UP001066276"/>
    </source>
</evidence>
<protein>
    <submittedName>
        <fullName evidence="2">Uncharacterized protein</fullName>
    </submittedName>
</protein>
<accession>A0AAV7PGN3</accession>
<dbReference type="EMBL" id="JANPWB010000011">
    <property type="protein sequence ID" value="KAJ1126362.1"/>
    <property type="molecule type" value="Genomic_DNA"/>
</dbReference>
<reference evidence="2" key="1">
    <citation type="journal article" date="2022" name="bioRxiv">
        <title>Sequencing and chromosome-scale assembly of the giantPleurodeles waltlgenome.</title>
        <authorList>
            <person name="Brown T."/>
            <person name="Elewa A."/>
            <person name="Iarovenko S."/>
            <person name="Subramanian E."/>
            <person name="Araus A.J."/>
            <person name="Petzold A."/>
            <person name="Susuki M."/>
            <person name="Suzuki K.-i.T."/>
            <person name="Hayashi T."/>
            <person name="Toyoda A."/>
            <person name="Oliveira C."/>
            <person name="Osipova E."/>
            <person name="Leigh N.D."/>
            <person name="Simon A."/>
            <person name="Yun M.H."/>
        </authorList>
    </citation>
    <scope>NUCLEOTIDE SEQUENCE</scope>
    <source>
        <strain evidence="2">20211129_DDA</strain>
        <tissue evidence="2">Liver</tissue>
    </source>
</reference>